<protein>
    <submittedName>
        <fullName evidence="2">NAD(P)-binding protein</fullName>
    </submittedName>
</protein>
<keyword evidence="1" id="KW-0560">Oxidoreductase</keyword>
<evidence type="ECO:0000256" key="1">
    <source>
        <dbReference type="ARBA" id="ARBA00023002"/>
    </source>
</evidence>
<dbReference type="InterPro" id="IPR036291">
    <property type="entry name" value="NAD(P)-bd_dom_sf"/>
</dbReference>
<dbReference type="EMBL" id="ML210212">
    <property type="protein sequence ID" value="TFK23777.1"/>
    <property type="molecule type" value="Genomic_DNA"/>
</dbReference>
<dbReference type="AlphaFoldDB" id="A0A5C3KU12"/>
<evidence type="ECO:0000313" key="2">
    <source>
        <dbReference type="EMBL" id="TFK23777.1"/>
    </source>
</evidence>
<dbReference type="OrthoDB" id="2898509at2759"/>
<dbReference type="Gene3D" id="3.40.50.720">
    <property type="entry name" value="NAD(P)-binding Rossmann-like Domain"/>
    <property type="match status" value="1"/>
</dbReference>
<organism evidence="2 3">
    <name type="scientific">Coprinopsis marcescibilis</name>
    <name type="common">Agaric fungus</name>
    <name type="synonym">Psathyrella marcescibilis</name>
    <dbReference type="NCBI Taxonomy" id="230819"/>
    <lineage>
        <taxon>Eukaryota</taxon>
        <taxon>Fungi</taxon>
        <taxon>Dikarya</taxon>
        <taxon>Basidiomycota</taxon>
        <taxon>Agaricomycotina</taxon>
        <taxon>Agaricomycetes</taxon>
        <taxon>Agaricomycetidae</taxon>
        <taxon>Agaricales</taxon>
        <taxon>Agaricineae</taxon>
        <taxon>Psathyrellaceae</taxon>
        <taxon>Coprinopsis</taxon>
    </lineage>
</organism>
<dbReference type="Proteomes" id="UP000307440">
    <property type="component" value="Unassembled WGS sequence"/>
</dbReference>
<dbReference type="InterPro" id="IPR052228">
    <property type="entry name" value="Sec_Metab_Biosynth_Oxidored"/>
</dbReference>
<dbReference type="STRING" id="230819.A0A5C3KU12"/>
<gene>
    <name evidence="2" type="ORF">FA15DRAFT_620295</name>
</gene>
<reference evidence="2 3" key="1">
    <citation type="journal article" date="2019" name="Nat. Ecol. Evol.">
        <title>Megaphylogeny resolves global patterns of mushroom evolution.</title>
        <authorList>
            <person name="Varga T."/>
            <person name="Krizsan K."/>
            <person name="Foldi C."/>
            <person name="Dima B."/>
            <person name="Sanchez-Garcia M."/>
            <person name="Sanchez-Ramirez S."/>
            <person name="Szollosi G.J."/>
            <person name="Szarkandi J.G."/>
            <person name="Papp V."/>
            <person name="Albert L."/>
            <person name="Andreopoulos W."/>
            <person name="Angelini C."/>
            <person name="Antonin V."/>
            <person name="Barry K.W."/>
            <person name="Bougher N.L."/>
            <person name="Buchanan P."/>
            <person name="Buyck B."/>
            <person name="Bense V."/>
            <person name="Catcheside P."/>
            <person name="Chovatia M."/>
            <person name="Cooper J."/>
            <person name="Damon W."/>
            <person name="Desjardin D."/>
            <person name="Finy P."/>
            <person name="Geml J."/>
            <person name="Haridas S."/>
            <person name="Hughes K."/>
            <person name="Justo A."/>
            <person name="Karasinski D."/>
            <person name="Kautmanova I."/>
            <person name="Kiss B."/>
            <person name="Kocsube S."/>
            <person name="Kotiranta H."/>
            <person name="LaButti K.M."/>
            <person name="Lechner B.E."/>
            <person name="Liimatainen K."/>
            <person name="Lipzen A."/>
            <person name="Lukacs Z."/>
            <person name="Mihaltcheva S."/>
            <person name="Morgado L.N."/>
            <person name="Niskanen T."/>
            <person name="Noordeloos M.E."/>
            <person name="Ohm R.A."/>
            <person name="Ortiz-Santana B."/>
            <person name="Ovrebo C."/>
            <person name="Racz N."/>
            <person name="Riley R."/>
            <person name="Savchenko A."/>
            <person name="Shiryaev A."/>
            <person name="Soop K."/>
            <person name="Spirin V."/>
            <person name="Szebenyi C."/>
            <person name="Tomsovsky M."/>
            <person name="Tulloss R.E."/>
            <person name="Uehling J."/>
            <person name="Grigoriev I.V."/>
            <person name="Vagvolgyi C."/>
            <person name="Papp T."/>
            <person name="Martin F.M."/>
            <person name="Miettinen O."/>
            <person name="Hibbett D.S."/>
            <person name="Nagy L.G."/>
        </authorList>
    </citation>
    <scope>NUCLEOTIDE SEQUENCE [LARGE SCALE GENOMIC DNA]</scope>
    <source>
        <strain evidence="2 3">CBS 121175</strain>
    </source>
</reference>
<name>A0A5C3KU12_COPMA</name>
<dbReference type="PANTHER" id="PTHR47534:SF3">
    <property type="entry name" value="ALCOHOL DEHYDROGENASE-LIKE C-TERMINAL DOMAIN-CONTAINING PROTEIN"/>
    <property type="match status" value="1"/>
</dbReference>
<dbReference type="SUPFAM" id="SSF51735">
    <property type="entry name" value="NAD(P)-binding Rossmann-fold domains"/>
    <property type="match status" value="1"/>
</dbReference>
<dbReference type="InterPro" id="IPR002347">
    <property type="entry name" value="SDR_fam"/>
</dbReference>
<dbReference type="Pfam" id="PF00106">
    <property type="entry name" value="adh_short"/>
    <property type="match status" value="1"/>
</dbReference>
<dbReference type="GO" id="GO:0016491">
    <property type="term" value="F:oxidoreductase activity"/>
    <property type="evidence" value="ECO:0007669"/>
    <property type="project" value="UniProtKB-KW"/>
</dbReference>
<dbReference type="PRINTS" id="PR00081">
    <property type="entry name" value="GDHRDH"/>
</dbReference>
<dbReference type="PANTHER" id="PTHR47534">
    <property type="entry name" value="YALI0E05731P"/>
    <property type="match status" value="1"/>
</dbReference>
<keyword evidence="3" id="KW-1185">Reference proteome</keyword>
<accession>A0A5C3KU12</accession>
<sequence>MPSQAIAVAANATYYPGYVPTMVVVGGTSGVGEAIARSFATHTKGRATIVLVGRNKAAADKILASLYKPAPEIAKDSTYEFISCDILSMKNIHLFNEDLKKKLNKVNYLVLSAGGPVSFKNSRNDTEDGLDAMMAMMFYARFAVLHGLLPLLEKAKDLGEDAGVMSVLRPWYPASWVDMDDLGLKKNFTFLKAIVATCAYNDLMLQGFSEREPDIGFTHIHPGSVDTMMFQSQNWILHILLRLFAWIWTITPEKCGEWMLYALLQTKRGLTLRNGYGDEEAAGTTEHATEQQKRAFWEHCVSSVTVSEE</sequence>
<evidence type="ECO:0000313" key="3">
    <source>
        <dbReference type="Proteomes" id="UP000307440"/>
    </source>
</evidence>
<proteinExistence type="predicted"/>